<organism evidence="2 3">
    <name type="scientific">Melioribacter roseus (strain DSM 23840 / JCM 17771 / VKM B-2668 / P3M-2)</name>
    <dbReference type="NCBI Taxonomy" id="1191523"/>
    <lineage>
        <taxon>Bacteria</taxon>
        <taxon>Pseudomonadati</taxon>
        <taxon>Ignavibacteriota</taxon>
        <taxon>Ignavibacteria</taxon>
        <taxon>Ignavibacteriales</taxon>
        <taxon>Melioribacteraceae</taxon>
        <taxon>Melioribacter</taxon>
    </lineage>
</organism>
<dbReference type="OrthoDB" id="9784180at2"/>
<dbReference type="HOGENOM" id="CLU_2844767_0_0_10"/>
<dbReference type="Proteomes" id="UP000009011">
    <property type="component" value="Chromosome"/>
</dbReference>
<sequence length="65" mass="7073">MKFGIIAAGTGERLKEEGITAPKPMVEIAGKPLIRIIIDEALRNGASSISNFLNDKQTKIICNEF</sequence>
<dbReference type="SUPFAM" id="SSF53448">
    <property type="entry name" value="Nucleotide-diphospho-sugar transferases"/>
    <property type="match status" value="1"/>
</dbReference>
<dbReference type="Gene3D" id="3.90.550.10">
    <property type="entry name" value="Spore Coat Polysaccharide Biosynthesis Protein SpsA, Chain A"/>
    <property type="match status" value="1"/>
</dbReference>
<evidence type="ECO:0000259" key="1">
    <source>
        <dbReference type="Pfam" id="PF00483"/>
    </source>
</evidence>
<gene>
    <name evidence="2" type="ordered locus">MROS_1255</name>
</gene>
<dbReference type="AlphaFoldDB" id="I6YVC1"/>
<feature type="domain" description="Nucleotidyl transferase" evidence="1">
    <location>
        <begin position="5"/>
        <end position="60"/>
    </location>
</feature>
<accession>I6YVC1</accession>
<keyword evidence="3" id="KW-1185">Reference proteome</keyword>
<name>I6YVC1_MELRP</name>
<protein>
    <recommendedName>
        <fullName evidence="1">Nucleotidyl transferase domain-containing protein</fullName>
    </recommendedName>
</protein>
<dbReference type="RefSeq" id="WP_014855927.1">
    <property type="nucleotide sequence ID" value="NC_018178.1"/>
</dbReference>
<evidence type="ECO:0000313" key="3">
    <source>
        <dbReference type="Proteomes" id="UP000009011"/>
    </source>
</evidence>
<dbReference type="InterPro" id="IPR029044">
    <property type="entry name" value="Nucleotide-diphossugar_trans"/>
</dbReference>
<proteinExistence type="predicted"/>
<reference evidence="2 3" key="1">
    <citation type="journal article" date="2013" name="PLoS ONE">
        <title>Genomic analysis of Melioribacter roseus, facultatively anaerobic organotrophic bacterium representing a novel deep lineage within Bacteriodetes/Chlorobi group.</title>
        <authorList>
            <person name="Kadnikov V.V."/>
            <person name="Mardanov A.V."/>
            <person name="Podosokorskaya O.A."/>
            <person name="Gavrilov S.N."/>
            <person name="Kublanov I.V."/>
            <person name="Beletsky A.V."/>
            <person name="Bonch-Osmolovskaya E.A."/>
            <person name="Ravin N.V."/>
        </authorList>
    </citation>
    <scope>NUCLEOTIDE SEQUENCE [LARGE SCALE GENOMIC DNA]</scope>
    <source>
        <strain evidence="3">JCM 17771 / P3M-2</strain>
    </source>
</reference>
<evidence type="ECO:0000313" key="2">
    <source>
        <dbReference type="EMBL" id="AFN74492.1"/>
    </source>
</evidence>
<dbReference type="EMBL" id="CP003557">
    <property type="protein sequence ID" value="AFN74492.1"/>
    <property type="molecule type" value="Genomic_DNA"/>
</dbReference>
<dbReference type="eggNOG" id="COG1208">
    <property type="taxonomic scope" value="Bacteria"/>
</dbReference>
<dbReference type="KEGG" id="mro:MROS_1255"/>
<dbReference type="InterPro" id="IPR005835">
    <property type="entry name" value="NTP_transferase_dom"/>
</dbReference>
<dbReference type="STRING" id="1191523.MROS_1255"/>
<dbReference type="Pfam" id="PF00483">
    <property type="entry name" value="NTP_transferase"/>
    <property type="match status" value="1"/>
</dbReference>